<gene>
    <name evidence="1" type="ORF">LSINAPIS_LOCUS12664</name>
</gene>
<proteinExistence type="predicted"/>
<dbReference type="AlphaFoldDB" id="A0A5E4QXR8"/>
<dbReference type="PANTHER" id="PTHR40552:SF6">
    <property type="entry name" value="FI09606P-RELATED"/>
    <property type="match status" value="1"/>
</dbReference>
<dbReference type="Proteomes" id="UP000324832">
    <property type="component" value="Unassembled WGS sequence"/>
</dbReference>
<reference evidence="1 2" key="1">
    <citation type="submission" date="2017-07" db="EMBL/GenBank/DDBJ databases">
        <authorList>
            <person name="Talla V."/>
            <person name="Backstrom N."/>
        </authorList>
    </citation>
    <scope>NUCLEOTIDE SEQUENCE [LARGE SCALE GENOMIC DNA]</scope>
</reference>
<dbReference type="EMBL" id="FZQP02006099">
    <property type="protein sequence ID" value="VVD02446.1"/>
    <property type="molecule type" value="Genomic_DNA"/>
</dbReference>
<name>A0A5E4QXR8_9NEOP</name>
<keyword evidence="2" id="KW-1185">Reference proteome</keyword>
<evidence type="ECO:0000313" key="2">
    <source>
        <dbReference type="Proteomes" id="UP000324832"/>
    </source>
</evidence>
<evidence type="ECO:0000313" key="1">
    <source>
        <dbReference type="EMBL" id="VVD02446.1"/>
    </source>
</evidence>
<protein>
    <submittedName>
        <fullName evidence="1">Uncharacterized protein</fullName>
    </submittedName>
</protein>
<dbReference type="Gene3D" id="3.90.70.120">
    <property type="match status" value="1"/>
</dbReference>
<sequence>MTVRCALEHFFESHTHGILWSVPHAVAVWRVAGAPSFYMMEPHACGPTGLRIDAQDDGAACVLTFTSAKLMAFAYLQNIPVTERLKHDFQLYAMAVVVQPIKKLGGVDPPIVKAPPGVKLVPATSKALACCVMAVAMSRVEDVCRWCSSTLDQILDSGDQLYQDSYLHFKPMDSILTMEQVTEFFREERSGVFVAGRGDFAVALFRTPRAEKQFVQTLCDKLGPNIPPVTTVKREGDDKEVEVIVDKTKEESKEEKEVRFEEPASFAIYGMDVTTLRRLNQHEK</sequence>
<dbReference type="PANTHER" id="PTHR40552">
    <property type="entry name" value="AT05186P-RELATED"/>
    <property type="match status" value="1"/>
</dbReference>
<organism evidence="1 2">
    <name type="scientific">Leptidea sinapis</name>
    <dbReference type="NCBI Taxonomy" id="189913"/>
    <lineage>
        <taxon>Eukaryota</taxon>
        <taxon>Metazoa</taxon>
        <taxon>Ecdysozoa</taxon>
        <taxon>Arthropoda</taxon>
        <taxon>Hexapoda</taxon>
        <taxon>Insecta</taxon>
        <taxon>Pterygota</taxon>
        <taxon>Neoptera</taxon>
        <taxon>Endopterygota</taxon>
        <taxon>Lepidoptera</taxon>
        <taxon>Glossata</taxon>
        <taxon>Ditrysia</taxon>
        <taxon>Papilionoidea</taxon>
        <taxon>Pieridae</taxon>
        <taxon>Dismorphiinae</taxon>
        <taxon>Leptidea</taxon>
    </lineage>
</organism>
<accession>A0A5E4QXR8</accession>